<organism evidence="1 2">
    <name type="scientific">Brucella suis</name>
    <dbReference type="NCBI Taxonomy" id="29461"/>
    <lineage>
        <taxon>Bacteria</taxon>
        <taxon>Pseudomonadati</taxon>
        <taxon>Pseudomonadota</taxon>
        <taxon>Alphaproteobacteria</taxon>
        <taxon>Hyphomicrobiales</taxon>
        <taxon>Brucellaceae</taxon>
        <taxon>Brucella/Ochrobactrum group</taxon>
        <taxon>Brucella</taxon>
    </lineage>
</organism>
<accession>A0AAI8E6K4</accession>
<evidence type="ECO:0000313" key="1">
    <source>
        <dbReference type="EMBL" id="ATQ52491.1"/>
    </source>
</evidence>
<dbReference type="Proteomes" id="UP000230889">
    <property type="component" value="Chromosome 1"/>
</dbReference>
<dbReference type="AlphaFoldDB" id="A0AAI8E6K4"/>
<sequence>MRNPLPVLSNGLFKERRAEWLRFICHLAGFPKRRDGGGGRLACQSRACSKSCSVWLQTALFCVLPRTYLLYAPLRYSKITIFAHTYRFLIQAPDAFEKAWSGKIYSKGKRRVCSSLNARTLNKVPI</sequence>
<evidence type="ECO:0000313" key="2">
    <source>
        <dbReference type="Proteomes" id="UP000230889"/>
    </source>
</evidence>
<gene>
    <name evidence="1" type="ORF">CS875_07615</name>
</gene>
<protein>
    <submittedName>
        <fullName evidence="1">Uncharacterized protein</fullName>
    </submittedName>
</protein>
<proteinExistence type="predicted"/>
<reference evidence="1 2" key="1">
    <citation type="submission" date="2017-10" db="EMBL/GenBank/DDBJ databases">
        <title>First isolation and characterization of Brucella suis from yak.</title>
        <authorList>
            <person name="Yang X."/>
            <person name="Wang N."/>
            <person name="Cao X."/>
            <person name="Bie P."/>
            <person name="Wang J."/>
            <person name="Lyu Y."/>
            <person name="Wu Q."/>
        </authorList>
    </citation>
    <scope>NUCLEOTIDE SEQUENCE [LARGE SCALE GENOMIC DNA]</scope>
    <source>
        <strain evidence="1 2">QH05</strain>
    </source>
</reference>
<dbReference type="EMBL" id="CP024420">
    <property type="protein sequence ID" value="ATQ52491.1"/>
    <property type="molecule type" value="Genomic_DNA"/>
</dbReference>
<name>A0AAI8E6K4_BRUSS</name>